<accession>A0A9E8S826</accession>
<reference evidence="10" key="1">
    <citation type="submission" date="2022-11" db="EMBL/GenBank/DDBJ databases">
        <title>Description of Microcella daejonensis nov. sp, isolated from riverside soil.</title>
        <authorList>
            <person name="Molina K.M."/>
            <person name="Kim S.B."/>
        </authorList>
    </citation>
    <scope>NUCLEOTIDE SEQUENCE</scope>
    <source>
        <strain evidence="10">MMS21-STM12</strain>
    </source>
</reference>
<feature type="domain" description="VTT" evidence="9">
    <location>
        <begin position="42"/>
        <end position="169"/>
    </location>
</feature>
<dbReference type="RefSeq" id="WP_267780481.1">
    <property type="nucleotide sequence ID" value="NZ_CP113089.1"/>
</dbReference>
<dbReference type="EMBL" id="CP113089">
    <property type="protein sequence ID" value="WAB80783.1"/>
    <property type="molecule type" value="Genomic_DNA"/>
</dbReference>
<evidence type="ECO:0000313" key="11">
    <source>
        <dbReference type="Proteomes" id="UP001164706"/>
    </source>
</evidence>
<keyword evidence="4 7" id="KW-0812">Transmembrane</keyword>
<dbReference type="GO" id="GO:0005886">
    <property type="term" value="C:plasma membrane"/>
    <property type="evidence" value="ECO:0007669"/>
    <property type="project" value="UniProtKB-SubCell"/>
</dbReference>
<name>A0A9E8S826_9MICO</name>
<proteinExistence type="inferred from homology"/>
<dbReference type="Pfam" id="PF09335">
    <property type="entry name" value="VTT_dom"/>
    <property type="match status" value="1"/>
</dbReference>
<evidence type="ECO:0000259" key="9">
    <source>
        <dbReference type="Pfam" id="PF09335"/>
    </source>
</evidence>
<gene>
    <name evidence="10" type="ORF">OVN18_09410</name>
</gene>
<evidence type="ECO:0000256" key="2">
    <source>
        <dbReference type="ARBA" id="ARBA00010792"/>
    </source>
</evidence>
<evidence type="ECO:0000256" key="6">
    <source>
        <dbReference type="ARBA" id="ARBA00023136"/>
    </source>
</evidence>
<feature type="transmembrane region" description="Helical" evidence="7">
    <location>
        <begin position="63"/>
        <end position="85"/>
    </location>
</feature>
<dbReference type="AlphaFoldDB" id="A0A9E8S826"/>
<feature type="transmembrane region" description="Helical" evidence="7">
    <location>
        <begin position="20"/>
        <end position="42"/>
    </location>
</feature>
<evidence type="ECO:0000256" key="7">
    <source>
        <dbReference type="RuleBase" id="RU367016"/>
    </source>
</evidence>
<comment type="subcellular location">
    <subcellularLocation>
        <location evidence="1 7">Cell membrane</location>
        <topology evidence="1 7">Multi-pass membrane protein</topology>
    </subcellularLocation>
</comment>
<dbReference type="InterPro" id="IPR032816">
    <property type="entry name" value="VTT_dom"/>
</dbReference>
<dbReference type="PANTHER" id="PTHR30353:SF0">
    <property type="entry name" value="TRANSMEMBRANE PROTEIN"/>
    <property type="match status" value="1"/>
</dbReference>
<evidence type="ECO:0000256" key="3">
    <source>
        <dbReference type="ARBA" id="ARBA00022475"/>
    </source>
</evidence>
<evidence type="ECO:0000256" key="5">
    <source>
        <dbReference type="ARBA" id="ARBA00022989"/>
    </source>
</evidence>
<keyword evidence="6 7" id="KW-0472">Membrane</keyword>
<sequence length="268" mass="28854">MLATDLGLFDVEGIITGAGPWALVVVCAIVFVETGLLVGFLLPGDTLLIITGVLTYTGVVEQPIWLVCLAITLATMGGDNLGYWIGRTVGPSIFERKSAGFFSKKSVARTEAFFLKYGGFAITIARFIAVVRTIAPVAAGVGRMNYRTFLFFDTIGAVLWGTGLTLLGWGVAHIPGVADLVTAHFETVLLIIIGFVLLGIAFHVLKERREQKQEEALEKAGIPVPEPTIWVEGEQHDGRHEAAHTGAHDPRKVVGKPDGRHEKPDGLL</sequence>
<dbReference type="KEGG" id="mdb:OVN18_09410"/>
<feature type="transmembrane region" description="Helical" evidence="7">
    <location>
        <begin position="117"/>
        <end position="138"/>
    </location>
</feature>
<keyword evidence="11" id="KW-1185">Reference proteome</keyword>
<evidence type="ECO:0000256" key="4">
    <source>
        <dbReference type="ARBA" id="ARBA00022692"/>
    </source>
</evidence>
<dbReference type="PANTHER" id="PTHR30353">
    <property type="entry name" value="INNER MEMBRANE PROTEIN DEDA-RELATED"/>
    <property type="match status" value="1"/>
</dbReference>
<evidence type="ECO:0000256" key="8">
    <source>
        <dbReference type="SAM" id="MobiDB-lite"/>
    </source>
</evidence>
<dbReference type="InterPro" id="IPR032818">
    <property type="entry name" value="DedA-like"/>
</dbReference>
<dbReference type="Proteomes" id="UP001164706">
    <property type="component" value="Chromosome"/>
</dbReference>
<protein>
    <submittedName>
        <fullName evidence="10">DedA family protein</fullName>
    </submittedName>
</protein>
<feature type="region of interest" description="Disordered" evidence="8">
    <location>
        <begin position="233"/>
        <end position="268"/>
    </location>
</feature>
<feature type="transmembrane region" description="Helical" evidence="7">
    <location>
        <begin position="183"/>
        <end position="205"/>
    </location>
</feature>
<feature type="transmembrane region" description="Helical" evidence="7">
    <location>
        <begin position="150"/>
        <end position="171"/>
    </location>
</feature>
<organism evidence="10 11">
    <name type="scientific">Microcella daejeonensis</name>
    <dbReference type="NCBI Taxonomy" id="2994971"/>
    <lineage>
        <taxon>Bacteria</taxon>
        <taxon>Bacillati</taxon>
        <taxon>Actinomycetota</taxon>
        <taxon>Actinomycetes</taxon>
        <taxon>Micrococcales</taxon>
        <taxon>Microbacteriaceae</taxon>
        <taxon>Microcella</taxon>
    </lineage>
</organism>
<evidence type="ECO:0000256" key="1">
    <source>
        <dbReference type="ARBA" id="ARBA00004651"/>
    </source>
</evidence>
<keyword evidence="3 7" id="KW-1003">Cell membrane</keyword>
<keyword evidence="5 7" id="KW-1133">Transmembrane helix</keyword>
<comment type="similarity">
    <text evidence="2 7">Belongs to the DedA family.</text>
</comment>
<evidence type="ECO:0000313" key="10">
    <source>
        <dbReference type="EMBL" id="WAB80783.1"/>
    </source>
</evidence>